<proteinExistence type="predicted"/>
<sequence length="57" mass="6414">MGRKQISSSTYSDKRQLASVLEQARAEIRNEGYDLMPWTMPAGCALCLSRLRRPSSP</sequence>
<accession>A0A3M2U0V3</accession>
<reference evidence="1 2" key="1">
    <citation type="submission" date="2018-08" db="EMBL/GenBank/DDBJ databases">
        <title>Recombination of ecologically and evolutionarily significant loci maintains genetic cohesion in the Pseudomonas syringae species complex.</title>
        <authorList>
            <person name="Dillon M."/>
            <person name="Thakur S."/>
            <person name="Almeida R.N.D."/>
            <person name="Weir B.S."/>
            <person name="Guttman D.S."/>
        </authorList>
    </citation>
    <scope>NUCLEOTIDE SEQUENCE [LARGE SCALE GENOMIC DNA]</scope>
    <source>
        <strain evidence="1 2">88_10</strain>
    </source>
</reference>
<protein>
    <submittedName>
        <fullName evidence="1">Uncharacterized protein</fullName>
    </submittedName>
</protein>
<dbReference type="AlphaFoldDB" id="A0A3M2U0V3"/>
<evidence type="ECO:0000313" key="2">
    <source>
        <dbReference type="Proteomes" id="UP000282378"/>
    </source>
</evidence>
<organism evidence="1 2">
    <name type="scientific">Pseudomonas syringae pv. maculicola</name>
    <dbReference type="NCBI Taxonomy" id="59511"/>
    <lineage>
        <taxon>Bacteria</taxon>
        <taxon>Pseudomonadati</taxon>
        <taxon>Pseudomonadota</taxon>
        <taxon>Gammaproteobacteria</taxon>
        <taxon>Pseudomonadales</taxon>
        <taxon>Pseudomonadaceae</taxon>
        <taxon>Pseudomonas</taxon>
    </lineage>
</organism>
<comment type="caution">
    <text evidence="1">The sequence shown here is derived from an EMBL/GenBank/DDBJ whole genome shotgun (WGS) entry which is preliminary data.</text>
</comment>
<evidence type="ECO:0000313" key="1">
    <source>
        <dbReference type="EMBL" id="RML20432.1"/>
    </source>
</evidence>
<gene>
    <name evidence="1" type="ORF">APX70_08445</name>
</gene>
<name>A0A3M2U0V3_PSEYM</name>
<dbReference type="EMBL" id="RBNL01004931">
    <property type="protein sequence ID" value="RML20432.1"/>
    <property type="molecule type" value="Genomic_DNA"/>
</dbReference>
<dbReference type="Proteomes" id="UP000282378">
    <property type="component" value="Unassembled WGS sequence"/>
</dbReference>